<accession>A0A1R0GLY1</accession>
<evidence type="ECO:0000313" key="3">
    <source>
        <dbReference type="Proteomes" id="UP000187455"/>
    </source>
</evidence>
<reference evidence="2 3" key="1">
    <citation type="journal article" date="2016" name="Mol. Biol. Evol.">
        <title>Genome-Wide Survey of Gut Fungi (Harpellales) Reveals the First Horizontally Transferred Ubiquitin Gene from a Mosquito Host.</title>
        <authorList>
            <person name="Wang Y."/>
            <person name="White M.M."/>
            <person name="Kvist S."/>
            <person name="Moncalvo J.M."/>
        </authorList>
    </citation>
    <scope>NUCLEOTIDE SEQUENCE [LARGE SCALE GENOMIC DNA]</scope>
    <source>
        <strain evidence="2 3">ALG-7-W6</strain>
    </source>
</reference>
<evidence type="ECO:0000313" key="2">
    <source>
        <dbReference type="EMBL" id="OLY77882.1"/>
    </source>
</evidence>
<proteinExistence type="predicted"/>
<comment type="caution">
    <text evidence="2">The sequence shown here is derived from an EMBL/GenBank/DDBJ whole genome shotgun (WGS) entry which is preliminary data.</text>
</comment>
<name>A0A1R0GLY1_9FUNG</name>
<organism evidence="2 3">
    <name type="scientific">Smittium mucronatum</name>
    <dbReference type="NCBI Taxonomy" id="133383"/>
    <lineage>
        <taxon>Eukaryota</taxon>
        <taxon>Fungi</taxon>
        <taxon>Fungi incertae sedis</taxon>
        <taxon>Zoopagomycota</taxon>
        <taxon>Kickxellomycotina</taxon>
        <taxon>Harpellomycetes</taxon>
        <taxon>Harpellales</taxon>
        <taxon>Legeriomycetaceae</taxon>
        <taxon>Smittium</taxon>
    </lineage>
</organism>
<keyword evidence="3" id="KW-1185">Reference proteome</keyword>
<dbReference type="EMBL" id="LSSL01007611">
    <property type="protein sequence ID" value="OLY77882.1"/>
    <property type="molecule type" value="Genomic_DNA"/>
</dbReference>
<protein>
    <submittedName>
        <fullName evidence="2">Uncharacterized protein</fullName>
    </submittedName>
</protein>
<dbReference type="Proteomes" id="UP000187455">
    <property type="component" value="Unassembled WGS sequence"/>
</dbReference>
<gene>
    <name evidence="2" type="ORF">AYI68_g8084</name>
</gene>
<dbReference type="AlphaFoldDB" id="A0A1R0GLY1"/>
<feature type="region of interest" description="Disordered" evidence="1">
    <location>
        <begin position="32"/>
        <end position="52"/>
    </location>
</feature>
<evidence type="ECO:0000256" key="1">
    <source>
        <dbReference type="SAM" id="MobiDB-lite"/>
    </source>
</evidence>
<sequence length="128" mass="15109">MNSSHYRDNLKLGSLQNFTQNKVPYRRNKIQKTLERNKQPKYNGKPQQKLKKLCSNGSDKKIVMSWAKFRSERCEAFEASKSISKHISDIYFSMQENFKAKTTYFIFHSVADAEEPMKKYIIFDGKKI</sequence>